<organism evidence="2 3">
    <name type="scientific">Bradyrhizobium diazoefficiens</name>
    <dbReference type="NCBI Taxonomy" id="1355477"/>
    <lineage>
        <taxon>Bacteria</taxon>
        <taxon>Pseudomonadati</taxon>
        <taxon>Pseudomonadota</taxon>
        <taxon>Alphaproteobacteria</taxon>
        <taxon>Hyphomicrobiales</taxon>
        <taxon>Nitrobacteraceae</taxon>
        <taxon>Bradyrhizobium</taxon>
    </lineage>
</organism>
<keyword evidence="1" id="KW-0472">Membrane</keyword>
<gene>
    <name evidence="2" type="ORF">NK6_4108</name>
</gene>
<keyword evidence="1" id="KW-1133">Transmembrane helix</keyword>
<feature type="transmembrane region" description="Helical" evidence="1">
    <location>
        <begin position="6"/>
        <end position="29"/>
    </location>
</feature>
<evidence type="ECO:0000313" key="3">
    <source>
        <dbReference type="Proteomes" id="UP000063308"/>
    </source>
</evidence>
<accession>A0A0E4BPB9</accession>
<name>A0A0E4BPB9_9BRAD</name>
<dbReference type="Proteomes" id="UP000063308">
    <property type="component" value="Chromosome"/>
</dbReference>
<sequence length="31" mass="3337">MNRPVAPVPLVAVLTICSGSLLVHLLLWVQP</sequence>
<evidence type="ECO:0000256" key="1">
    <source>
        <dbReference type="SAM" id="Phobius"/>
    </source>
</evidence>
<proteinExistence type="predicted"/>
<keyword evidence="1" id="KW-0812">Transmembrane</keyword>
<evidence type="ECO:0000313" key="2">
    <source>
        <dbReference type="EMBL" id="BAR57277.1"/>
    </source>
</evidence>
<reference evidence="2 3" key="1">
    <citation type="submission" date="2014-11" db="EMBL/GenBank/DDBJ databases">
        <title>Symbiosis island explosion on the genome of extra-slow-growing strains of soybean bradyrhizobia with massive insertion sequences.</title>
        <authorList>
            <person name="Iida T."/>
            <person name="Minamisawa K."/>
        </authorList>
    </citation>
    <scope>NUCLEOTIDE SEQUENCE [LARGE SCALE GENOMIC DNA]</scope>
    <source>
        <strain evidence="2 3">NK6</strain>
    </source>
</reference>
<dbReference type="AlphaFoldDB" id="A0A0E4BPB9"/>
<dbReference type="EMBL" id="AP014685">
    <property type="protein sequence ID" value="BAR57277.1"/>
    <property type="molecule type" value="Genomic_DNA"/>
</dbReference>
<protein>
    <submittedName>
        <fullName evidence="2">Uncharacterized protein</fullName>
    </submittedName>
</protein>